<organism evidence="1 2">
    <name type="scientific">Microbacterium gilvum</name>
    <dbReference type="NCBI Taxonomy" id="1336204"/>
    <lineage>
        <taxon>Bacteria</taxon>
        <taxon>Bacillati</taxon>
        <taxon>Actinomycetota</taxon>
        <taxon>Actinomycetes</taxon>
        <taxon>Micrococcales</taxon>
        <taxon>Microbacteriaceae</taxon>
        <taxon>Microbacterium</taxon>
    </lineage>
</organism>
<dbReference type="RefSeq" id="WP_345437577.1">
    <property type="nucleotide sequence ID" value="NZ_BAABKO010000002.1"/>
</dbReference>
<proteinExistence type="predicted"/>
<protein>
    <submittedName>
        <fullName evidence="1">Uncharacterized protein</fullName>
    </submittedName>
</protein>
<comment type="caution">
    <text evidence="1">The sequence shown here is derived from an EMBL/GenBank/DDBJ whole genome shotgun (WGS) entry which is preliminary data.</text>
</comment>
<gene>
    <name evidence="1" type="ORF">GCM10023351_14610</name>
</gene>
<accession>A0ABP9A0S4</accession>
<dbReference type="Proteomes" id="UP001501645">
    <property type="component" value="Unassembled WGS sequence"/>
</dbReference>
<name>A0ABP9A0S4_9MICO</name>
<sequence length="60" mass="6301">MALRGSTRVAISLVPLAAWVVFLGWLVANGPVASSDSEECWTSVASTEEGSTPMEVTTCE</sequence>
<dbReference type="EMBL" id="BAABKO010000002">
    <property type="protein sequence ID" value="GAA4771620.1"/>
    <property type="molecule type" value="Genomic_DNA"/>
</dbReference>
<keyword evidence="2" id="KW-1185">Reference proteome</keyword>
<evidence type="ECO:0000313" key="1">
    <source>
        <dbReference type="EMBL" id="GAA4771620.1"/>
    </source>
</evidence>
<evidence type="ECO:0000313" key="2">
    <source>
        <dbReference type="Proteomes" id="UP001501645"/>
    </source>
</evidence>
<reference evidence="2" key="1">
    <citation type="journal article" date="2019" name="Int. J. Syst. Evol. Microbiol.">
        <title>The Global Catalogue of Microorganisms (GCM) 10K type strain sequencing project: providing services to taxonomists for standard genome sequencing and annotation.</title>
        <authorList>
            <consortium name="The Broad Institute Genomics Platform"/>
            <consortium name="The Broad Institute Genome Sequencing Center for Infectious Disease"/>
            <person name="Wu L."/>
            <person name="Ma J."/>
        </authorList>
    </citation>
    <scope>NUCLEOTIDE SEQUENCE [LARGE SCALE GENOMIC DNA]</scope>
    <source>
        <strain evidence="2">JCM 18537</strain>
    </source>
</reference>